<reference evidence="5 6" key="1">
    <citation type="submission" date="2021-04" db="EMBL/GenBank/DDBJ databases">
        <title>Whole-genome sequencing of Saccharopolyspora endophytica KCTC 19397.</title>
        <authorList>
            <person name="Ay H."/>
            <person name="Saygin H."/>
            <person name="Sahin N."/>
        </authorList>
    </citation>
    <scope>NUCLEOTIDE SEQUENCE [LARGE SCALE GENOMIC DNA]</scope>
    <source>
        <strain evidence="5 6">KCTC 19397</strain>
    </source>
</reference>
<evidence type="ECO:0000313" key="6">
    <source>
        <dbReference type="Proteomes" id="UP000674084"/>
    </source>
</evidence>
<dbReference type="Pfam" id="PF00155">
    <property type="entry name" value="Aminotran_1_2"/>
    <property type="match status" value="1"/>
</dbReference>
<feature type="domain" description="Aminotransferase class I/classII large" evidence="4">
    <location>
        <begin position="19"/>
        <end position="330"/>
    </location>
</feature>
<dbReference type="InterPro" id="IPR015421">
    <property type="entry name" value="PyrdxlP-dep_Trfase_major"/>
</dbReference>
<dbReference type="EMBL" id="JAGPXE010000019">
    <property type="protein sequence ID" value="MBQ0928409.1"/>
    <property type="molecule type" value="Genomic_DNA"/>
</dbReference>
<keyword evidence="6" id="KW-1185">Reference proteome</keyword>
<keyword evidence="2" id="KW-0808">Transferase</keyword>
<dbReference type="InterPro" id="IPR050106">
    <property type="entry name" value="HistidinolP_aminotransfase"/>
</dbReference>
<accession>A0ABS5DQ28</accession>
<protein>
    <submittedName>
        <fullName evidence="5">Aminotransferase class I/II-fold pyridoxal phosphate-dependent enzyme</fullName>
    </submittedName>
</protein>
<evidence type="ECO:0000256" key="2">
    <source>
        <dbReference type="ARBA" id="ARBA00022679"/>
    </source>
</evidence>
<dbReference type="InterPro" id="IPR004839">
    <property type="entry name" value="Aminotransferase_I/II_large"/>
</dbReference>
<evidence type="ECO:0000313" key="5">
    <source>
        <dbReference type="EMBL" id="MBQ0928409.1"/>
    </source>
</evidence>
<evidence type="ECO:0000259" key="4">
    <source>
        <dbReference type="Pfam" id="PF00155"/>
    </source>
</evidence>
<gene>
    <name evidence="5" type="ORF">KBO27_31075</name>
</gene>
<dbReference type="PANTHER" id="PTHR43643">
    <property type="entry name" value="HISTIDINOL-PHOSPHATE AMINOTRANSFERASE 2"/>
    <property type="match status" value="1"/>
</dbReference>
<evidence type="ECO:0000256" key="1">
    <source>
        <dbReference type="ARBA" id="ARBA00022576"/>
    </source>
</evidence>
<dbReference type="InterPro" id="IPR015422">
    <property type="entry name" value="PyrdxlP-dep_Trfase_small"/>
</dbReference>
<dbReference type="InterPro" id="IPR015424">
    <property type="entry name" value="PyrdxlP-dep_Trfase"/>
</dbReference>
<keyword evidence="1 5" id="KW-0032">Aminotransferase</keyword>
<organism evidence="5 6">
    <name type="scientific">Saccharopolyspora endophytica</name>
    <dbReference type="NCBI Taxonomy" id="543886"/>
    <lineage>
        <taxon>Bacteria</taxon>
        <taxon>Bacillati</taxon>
        <taxon>Actinomycetota</taxon>
        <taxon>Actinomycetes</taxon>
        <taxon>Pseudonocardiales</taxon>
        <taxon>Pseudonocardiaceae</taxon>
        <taxon>Saccharopolyspora</taxon>
    </lineage>
</organism>
<dbReference type="Gene3D" id="3.40.640.10">
    <property type="entry name" value="Type I PLP-dependent aspartate aminotransferase-like (Major domain)"/>
    <property type="match status" value="1"/>
</dbReference>
<sequence>MRAHVRNGDQPVPTIRHQLSLNENFAAPLPGVREAIVHSSDRANLTLDAMSAGLTRTIAEHVGLDSTEVFVGPGSGALLQQFLTTFAGGGEIVHAWPSFEMYPLLVRCAGATPVAVPLRDDAHDLAAMADAVTDRTKIVLLCNPNNPTGTVFGDDEVRAFLDRIPSGVRVLIDEAYADFADRSAIARGIDLAAEDPRVSVVRTFSKSHGLLGLRVGYLVANEAVVSALTPGSYFFRVSTVAQDAALAALRAEDVMREQCAEVAAQRDRVHTGFTGLGLDVPRSHGNFHWLRFGEANDEFVRFCDEFGVQVRTLADGAGVRVTVGTAEANDLVLDLTRRFLAGDRAGAPQTGSA</sequence>
<name>A0ABS5DQ28_9PSEU</name>
<evidence type="ECO:0000256" key="3">
    <source>
        <dbReference type="ARBA" id="ARBA00022898"/>
    </source>
</evidence>
<dbReference type="PANTHER" id="PTHR43643:SF3">
    <property type="entry name" value="HISTIDINOL-PHOSPHATE AMINOTRANSFERASE"/>
    <property type="match status" value="1"/>
</dbReference>
<proteinExistence type="predicted"/>
<keyword evidence="3" id="KW-0663">Pyridoxal phosphate</keyword>
<dbReference type="Gene3D" id="3.90.1150.10">
    <property type="entry name" value="Aspartate Aminotransferase, domain 1"/>
    <property type="match status" value="1"/>
</dbReference>
<dbReference type="CDD" id="cd00609">
    <property type="entry name" value="AAT_like"/>
    <property type="match status" value="1"/>
</dbReference>
<dbReference type="GO" id="GO:0008483">
    <property type="term" value="F:transaminase activity"/>
    <property type="evidence" value="ECO:0007669"/>
    <property type="project" value="UniProtKB-KW"/>
</dbReference>
<comment type="caution">
    <text evidence="5">The sequence shown here is derived from an EMBL/GenBank/DDBJ whole genome shotgun (WGS) entry which is preliminary data.</text>
</comment>
<dbReference type="SUPFAM" id="SSF53383">
    <property type="entry name" value="PLP-dependent transferases"/>
    <property type="match status" value="1"/>
</dbReference>
<dbReference type="Proteomes" id="UP000674084">
    <property type="component" value="Unassembled WGS sequence"/>
</dbReference>